<sequence length="317" mass="35582">MAAGSSDARRRRGHDDVESGYGTVSPSPQPRTEEQDLPKHERRGPPEIRDFSVSNEDVGGEAEDDFYRLVDVSEVETAMQEVNKSVKEIYDLMKLNGWDQHCLNATRGRPDWKSQLTGANSIAVSSGGRRHVIPSEAYTLVQDLLRELESVRRKPENFASEDDQVREATWESIRKPLAGFTNGILDVIEEVEKVSKVSQKAFWKRVIYIMGSVGSLAMVLGVVRGSILASTMVLWTLEALEICRAVLYWIMIISVAYCTFKRDHPPVQFSNLSPVVPRVIKVKCIFTQRCVAEHDNVTLIQCVKNCVAQIVMSSQVI</sequence>
<evidence type="ECO:0000313" key="3">
    <source>
        <dbReference type="EMBL" id="KAF3764467.1"/>
    </source>
</evidence>
<dbReference type="AlphaFoldDB" id="A0A9P4Y005"/>
<protein>
    <submittedName>
        <fullName evidence="3">Uncharacterized protein</fullName>
    </submittedName>
</protein>
<dbReference type="Proteomes" id="UP000803844">
    <property type="component" value="Unassembled WGS sequence"/>
</dbReference>
<dbReference type="GeneID" id="63837693"/>
<evidence type="ECO:0000256" key="1">
    <source>
        <dbReference type="SAM" id="MobiDB-lite"/>
    </source>
</evidence>
<feature type="transmembrane region" description="Helical" evidence="2">
    <location>
        <begin position="206"/>
        <end position="227"/>
    </location>
</feature>
<keyword evidence="2" id="KW-1133">Transmembrane helix</keyword>
<organism evidence="3 4">
    <name type="scientific">Cryphonectria parasitica (strain ATCC 38755 / EP155)</name>
    <dbReference type="NCBI Taxonomy" id="660469"/>
    <lineage>
        <taxon>Eukaryota</taxon>
        <taxon>Fungi</taxon>
        <taxon>Dikarya</taxon>
        <taxon>Ascomycota</taxon>
        <taxon>Pezizomycotina</taxon>
        <taxon>Sordariomycetes</taxon>
        <taxon>Sordariomycetidae</taxon>
        <taxon>Diaporthales</taxon>
        <taxon>Cryphonectriaceae</taxon>
        <taxon>Cryphonectria-Endothia species complex</taxon>
        <taxon>Cryphonectria</taxon>
    </lineage>
</organism>
<proteinExistence type="predicted"/>
<keyword evidence="2" id="KW-0812">Transmembrane</keyword>
<evidence type="ECO:0000256" key="2">
    <source>
        <dbReference type="SAM" id="Phobius"/>
    </source>
</evidence>
<dbReference type="RefSeq" id="XP_040775428.1">
    <property type="nucleotide sequence ID" value="XM_040920564.1"/>
</dbReference>
<name>A0A9P4Y005_CRYP1</name>
<reference evidence="3" key="1">
    <citation type="journal article" date="2020" name="Phytopathology">
        <title>Genome sequence of the chestnut blight fungus Cryphonectria parasitica EP155: A fundamental resource for an archetypical invasive plant pathogen.</title>
        <authorList>
            <person name="Crouch J.A."/>
            <person name="Dawe A."/>
            <person name="Aerts A."/>
            <person name="Barry K."/>
            <person name="Churchill A.C.L."/>
            <person name="Grimwood J."/>
            <person name="Hillman B."/>
            <person name="Milgroom M.G."/>
            <person name="Pangilinan J."/>
            <person name="Smith M."/>
            <person name="Salamov A."/>
            <person name="Schmutz J."/>
            <person name="Yadav J."/>
            <person name="Grigoriev I.V."/>
            <person name="Nuss D."/>
        </authorList>
    </citation>
    <scope>NUCLEOTIDE SEQUENCE</scope>
    <source>
        <strain evidence="3">EP155</strain>
    </source>
</reference>
<comment type="caution">
    <text evidence="3">The sequence shown here is derived from an EMBL/GenBank/DDBJ whole genome shotgun (WGS) entry which is preliminary data.</text>
</comment>
<gene>
    <name evidence="3" type="ORF">M406DRAFT_330801</name>
</gene>
<dbReference type="OrthoDB" id="10687498at2759"/>
<feature type="transmembrane region" description="Helical" evidence="2">
    <location>
        <begin position="239"/>
        <end position="260"/>
    </location>
</feature>
<keyword evidence="4" id="KW-1185">Reference proteome</keyword>
<accession>A0A9P4Y005</accession>
<feature type="compositionally biased region" description="Basic and acidic residues" evidence="1">
    <location>
        <begin position="31"/>
        <end position="50"/>
    </location>
</feature>
<keyword evidence="2" id="KW-0472">Membrane</keyword>
<dbReference type="EMBL" id="MU032348">
    <property type="protein sequence ID" value="KAF3764467.1"/>
    <property type="molecule type" value="Genomic_DNA"/>
</dbReference>
<evidence type="ECO:0000313" key="4">
    <source>
        <dbReference type="Proteomes" id="UP000803844"/>
    </source>
</evidence>
<feature type="region of interest" description="Disordered" evidence="1">
    <location>
        <begin position="1"/>
        <end position="58"/>
    </location>
</feature>